<reference evidence="2 3" key="1">
    <citation type="journal article" date="2009" name="PLoS ONE">
        <title>The complete genome of Teredinibacter turnerae T7901: an intracellular endosymbiont of marine wood-boring bivalves (shipworms).</title>
        <authorList>
            <person name="Yang J.C."/>
            <person name="Madupu R."/>
            <person name="Durkin A.S."/>
            <person name="Ekborg N.A."/>
            <person name="Pedamallu C.S."/>
            <person name="Hostetler J.B."/>
            <person name="Radune D."/>
            <person name="Toms B.S."/>
            <person name="Henrissat B."/>
            <person name="Coutinho P.M."/>
            <person name="Schwarz S."/>
            <person name="Field L."/>
            <person name="Trindade-Silva A.E."/>
            <person name="Soares C.A.G."/>
            <person name="Elshahawi S."/>
            <person name="Hanora A."/>
            <person name="Schmidt E.W."/>
            <person name="Haygood M.G."/>
            <person name="Posfai J."/>
            <person name="Benner J."/>
            <person name="Madinger C."/>
            <person name="Nove J."/>
            <person name="Anton B."/>
            <person name="Chaudhary K."/>
            <person name="Foster J."/>
            <person name="Holman A."/>
            <person name="Kumar S."/>
            <person name="Lessard P.A."/>
            <person name="Luyten Y.A."/>
            <person name="Slatko B."/>
            <person name="Wood N."/>
            <person name="Wu B."/>
            <person name="Teplitski M."/>
            <person name="Mougous J.D."/>
            <person name="Ward N."/>
            <person name="Eisen J.A."/>
            <person name="Badger J.H."/>
            <person name="Distel D.L."/>
        </authorList>
    </citation>
    <scope>NUCLEOTIDE SEQUENCE [LARGE SCALE GENOMIC DNA]</scope>
    <source>
        <strain evidence="3">ATCC 39867 / T7901</strain>
    </source>
</reference>
<dbReference type="KEGG" id="ttu:TERTU_2214"/>
<name>C5BJJ1_TERTT</name>
<dbReference type="AlphaFoldDB" id="C5BJJ1"/>
<evidence type="ECO:0000256" key="1">
    <source>
        <dbReference type="SAM" id="Phobius"/>
    </source>
</evidence>
<keyword evidence="1" id="KW-0472">Membrane</keyword>
<evidence type="ECO:0000313" key="3">
    <source>
        <dbReference type="Proteomes" id="UP000009080"/>
    </source>
</evidence>
<dbReference type="Proteomes" id="UP000009080">
    <property type="component" value="Chromosome"/>
</dbReference>
<keyword evidence="1" id="KW-0812">Transmembrane</keyword>
<evidence type="ECO:0000313" key="2">
    <source>
        <dbReference type="EMBL" id="ACR12609.1"/>
    </source>
</evidence>
<dbReference type="EMBL" id="CP001614">
    <property type="protein sequence ID" value="ACR12609.1"/>
    <property type="molecule type" value="Genomic_DNA"/>
</dbReference>
<sequence>MLAIVLTFSLLILVSLAALLNSAHFNELLAFSSAIIGTVVGFYFSSKSIKL</sequence>
<gene>
    <name evidence="2" type="ordered locus">TERTU_2214</name>
</gene>
<organism evidence="2 3">
    <name type="scientific">Teredinibacter turnerae (strain ATCC 39867 / T7901)</name>
    <dbReference type="NCBI Taxonomy" id="377629"/>
    <lineage>
        <taxon>Bacteria</taxon>
        <taxon>Pseudomonadati</taxon>
        <taxon>Pseudomonadota</taxon>
        <taxon>Gammaproteobacteria</taxon>
        <taxon>Cellvibrionales</taxon>
        <taxon>Cellvibrionaceae</taxon>
        <taxon>Teredinibacter</taxon>
    </lineage>
</organism>
<feature type="transmembrane region" description="Helical" evidence="1">
    <location>
        <begin position="27"/>
        <end position="45"/>
    </location>
</feature>
<proteinExistence type="predicted"/>
<accession>C5BJJ1</accession>
<dbReference type="HOGENOM" id="CLU_3104846_0_0_6"/>
<keyword evidence="3" id="KW-1185">Reference proteome</keyword>
<keyword evidence="1" id="KW-1133">Transmembrane helix</keyword>
<protein>
    <submittedName>
        <fullName evidence="2">Uncharacterized protein</fullName>
    </submittedName>
</protein>